<name>G4YUZ4_PHYSP</name>
<proteinExistence type="predicted"/>
<dbReference type="Proteomes" id="UP000002640">
    <property type="component" value="Unassembled WGS sequence"/>
</dbReference>
<evidence type="ECO:0000313" key="4">
    <source>
        <dbReference type="EMBL" id="EGZ23664.1"/>
    </source>
</evidence>
<reference evidence="4 5" key="1">
    <citation type="journal article" date="2006" name="Science">
        <title>Phytophthora genome sequences uncover evolutionary origins and mechanisms of pathogenesis.</title>
        <authorList>
            <person name="Tyler B.M."/>
            <person name="Tripathy S."/>
            <person name="Zhang X."/>
            <person name="Dehal P."/>
            <person name="Jiang R.H."/>
            <person name="Aerts A."/>
            <person name="Arredondo F.D."/>
            <person name="Baxter L."/>
            <person name="Bensasson D."/>
            <person name="Beynon J.L."/>
            <person name="Chapman J."/>
            <person name="Damasceno C.M."/>
            <person name="Dorrance A.E."/>
            <person name="Dou D."/>
            <person name="Dickerman A.W."/>
            <person name="Dubchak I.L."/>
            <person name="Garbelotto M."/>
            <person name="Gijzen M."/>
            <person name="Gordon S.G."/>
            <person name="Govers F."/>
            <person name="Grunwald N.J."/>
            <person name="Huang W."/>
            <person name="Ivors K.L."/>
            <person name="Jones R.W."/>
            <person name="Kamoun S."/>
            <person name="Krampis K."/>
            <person name="Lamour K.H."/>
            <person name="Lee M.K."/>
            <person name="McDonald W.H."/>
            <person name="Medina M."/>
            <person name="Meijer H.J."/>
            <person name="Nordberg E.K."/>
            <person name="Maclean D.J."/>
            <person name="Ospina-Giraldo M.D."/>
            <person name="Morris P.F."/>
            <person name="Phuntumart V."/>
            <person name="Putnam N.H."/>
            <person name="Rash S."/>
            <person name="Rose J.K."/>
            <person name="Sakihama Y."/>
            <person name="Salamov A.A."/>
            <person name="Savidor A."/>
            <person name="Scheuring C.F."/>
            <person name="Smith B.M."/>
            <person name="Sobral B.W."/>
            <person name="Terry A."/>
            <person name="Torto-Alalibo T.A."/>
            <person name="Win J."/>
            <person name="Xu Z."/>
            <person name="Zhang H."/>
            <person name="Grigoriev I.V."/>
            <person name="Rokhsar D.S."/>
            <person name="Boore J.L."/>
        </authorList>
    </citation>
    <scope>NUCLEOTIDE SEQUENCE [LARGE SCALE GENOMIC DNA]</scope>
    <source>
        <strain evidence="4 5">P6497</strain>
    </source>
</reference>
<evidence type="ECO:0008006" key="6">
    <source>
        <dbReference type="Google" id="ProtNLM"/>
    </source>
</evidence>
<protein>
    <recommendedName>
        <fullName evidence="6">RxLR effector protein</fullName>
    </recommendedName>
</protein>
<keyword evidence="2" id="KW-0472">Membrane</keyword>
<dbReference type="KEGG" id="psoj:PHYSODRAFT_284776"/>
<keyword evidence="5" id="KW-1185">Reference proteome</keyword>
<feature type="compositionally biased region" description="Basic and acidic residues" evidence="1">
    <location>
        <begin position="82"/>
        <end position="98"/>
    </location>
</feature>
<evidence type="ECO:0000313" key="5">
    <source>
        <dbReference type="Proteomes" id="UP000002640"/>
    </source>
</evidence>
<dbReference type="OMA" id="QPENHAP"/>
<evidence type="ECO:0000256" key="3">
    <source>
        <dbReference type="SAM" id="SignalP"/>
    </source>
</evidence>
<accession>G4YUZ4</accession>
<dbReference type="RefSeq" id="XP_009518952.1">
    <property type="nucleotide sequence ID" value="XM_009520657.1"/>
</dbReference>
<sequence>MVLSRAVVLLCVAAALLSEAPGGAVGAELVPRQLEQESLKVHVKLHQNEAVQPENHAPAKKHHSPHKKDGAEEATDNGETVRNFDHGTVRIESKDAPPAKKLAKGRHQKDASPQAPKDETVVEYNHGTVKISGKKASVTTDGETKRTKDKPKKAAAPNEKEVTSTANDVNELVTKLSSTDSADKKSLIDAYGPVVVICGIIGGLAAIIGVAGFVMGEPKSSIGDLDDSDDLDVDVEANAASVSIQDAADDGKEPLECSDAEEEEGSFANGTPHVSV</sequence>
<dbReference type="GeneID" id="20639868"/>
<keyword evidence="2" id="KW-1133">Transmembrane helix</keyword>
<feature type="region of interest" description="Disordered" evidence="1">
    <location>
        <begin position="237"/>
        <end position="276"/>
    </location>
</feature>
<feature type="compositionally biased region" description="Acidic residues" evidence="1">
    <location>
        <begin position="256"/>
        <end position="265"/>
    </location>
</feature>
<keyword evidence="2" id="KW-0812">Transmembrane</keyword>
<dbReference type="AlphaFoldDB" id="G4YUZ4"/>
<gene>
    <name evidence="4" type="ORF">PHYSODRAFT_284776</name>
</gene>
<evidence type="ECO:0000256" key="2">
    <source>
        <dbReference type="SAM" id="Phobius"/>
    </source>
</evidence>
<dbReference type="InParanoid" id="G4YUZ4"/>
<feature type="chain" id="PRO_5003471625" description="RxLR effector protein" evidence="3">
    <location>
        <begin position="27"/>
        <end position="276"/>
    </location>
</feature>
<feature type="region of interest" description="Disordered" evidence="1">
    <location>
        <begin position="50"/>
        <end position="165"/>
    </location>
</feature>
<organism evidence="4 5">
    <name type="scientific">Phytophthora sojae (strain P6497)</name>
    <name type="common">Soybean stem and root rot agent</name>
    <name type="synonym">Phytophthora megasperma f. sp. glycines</name>
    <dbReference type="NCBI Taxonomy" id="1094619"/>
    <lineage>
        <taxon>Eukaryota</taxon>
        <taxon>Sar</taxon>
        <taxon>Stramenopiles</taxon>
        <taxon>Oomycota</taxon>
        <taxon>Peronosporomycetes</taxon>
        <taxon>Peronosporales</taxon>
        <taxon>Peronosporaceae</taxon>
        <taxon>Phytophthora</taxon>
    </lineage>
</organism>
<feature type="transmembrane region" description="Helical" evidence="2">
    <location>
        <begin position="190"/>
        <end position="214"/>
    </location>
</feature>
<dbReference type="EMBL" id="JH159152">
    <property type="protein sequence ID" value="EGZ23664.1"/>
    <property type="molecule type" value="Genomic_DNA"/>
</dbReference>
<evidence type="ECO:0000256" key="1">
    <source>
        <dbReference type="SAM" id="MobiDB-lite"/>
    </source>
</evidence>
<keyword evidence="3" id="KW-0732">Signal</keyword>
<feature type="signal peptide" evidence="3">
    <location>
        <begin position="1"/>
        <end position="26"/>
    </location>
</feature>